<sequence>MRRMISGLAAAIAVVTVSAAPASACGGGLFAGACAPCGAVSACGSAVVPYDYGYSAGYGAAAFERLPDPTRYYYVNQGPTYTGPGNFAPAPYYDDRTISVWRTGSAYSGGVYADAMTHRYVGAPAMGPVVYSYGHRHRHVRHHHRYGMPHGAFHRGHYGAPRYAYGPRTHYRHHAPLRRYY</sequence>
<keyword evidence="1" id="KW-0732">Signal</keyword>
<gene>
    <name evidence="2" type="ORF">HZA66_02570</name>
</gene>
<dbReference type="PROSITE" id="PS51257">
    <property type="entry name" value="PROKAR_LIPOPROTEIN"/>
    <property type="match status" value="1"/>
</dbReference>
<dbReference type="EMBL" id="JACRJB010000007">
    <property type="protein sequence ID" value="MBI5128302.1"/>
    <property type="molecule type" value="Genomic_DNA"/>
</dbReference>
<dbReference type="AlphaFoldDB" id="A0A933VU42"/>
<evidence type="ECO:0000313" key="3">
    <source>
        <dbReference type="Proteomes" id="UP000782519"/>
    </source>
</evidence>
<organism evidence="2 3">
    <name type="scientific">Rhodopseudomonas palustris</name>
    <dbReference type="NCBI Taxonomy" id="1076"/>
    <lineage>
        <taxon>Bacteria</taxon>
        <taxon>Pseudomonadati</taxon>
        <taxon>Pseudomonadota</taxon>
        <taxon>Alphaproteobacteria</taxon>
        <taxon>Hyphomicrobiales</taxon>
        <taxon>Nitrobacteraceae</taxon>
        <taxon>Rhodopseudomonas</taxon>
    </lineage>
</organism>
<feature type="signal peptide" evidence="1">
    <location>
        <begin position="1"/>
        <end position="24"/>
    </location>
</feature>
<dbReference type="Proteomes" id="UP000782519">
    <property type="component" value="Unassembled WGS sequence"/>
</dbReference>
<reference evidence="2" key="1">
    <citation type="submission" date="2020-07" db="EMBL/GenBank/DDBJ databases">
        <title>Huge and variable diversity of episymbiotic CPR bacteria and DPANN archaea in groundwater ecosystems.</title>
        <authorList>
            <person name="He C.Y."/>
            <person name="Keren R."/>
            <person name="Whittaker M."/>
            <person name="Farag I.F."/>
            <person name="Doudna J."/>
            <person name="Cate J.H.D."/>
            <person name="Banfield J.F."/>
        </authorList>
    </citation>
    <scope>NUCLEOTIDE SEQUENCE</scope>
    <source>
        <strain evidence="2">NC_groundwater_1818_Pr3_B-0.1um_66_35</strain>
    </source>
</reference>
<proteinExistence type="predicted"/>
<name>A0A933VU42_RHOPL</name>
<accession>A0A933VU42</accession>
<evidence type="ECO:0000256" key="1">
    <source>
        <dbReference type="SAM" id="SignalP"/>
    </source>
</evidence>
<evidence type="ECO:0000313" key="2">
    <source>
        <dbReference type="EMBL" id="MBI5128302.1"/>
    </source>
</evidence>
<comment type="caution">
    <text evidence="2">The sequence shown here is derived from an EMBL/GenBank/DDBJ whole genome shotgun (WGS) entry which is preliminary data.</text>
</comment>
<feature type="chain" id="PRO_5038001779" evidence="1">
    <location>
        <begin position="25"/>
        <end position="181"/>
    </location>
</feature>
<protein>
    <submittedName>
        <fullName evidence="2">Uncharacterized protein</fullName>
    </submittedName>
</protein>